<dbReference type="AlphaFoldDB" id="A0AAJ0EUC2"/>
<dbReference type="RefSeq" id="XP_060426087.1">
    <property type="nucleotide sequence ID" value="XM_060566462.1"/>
</dbReference>
<evidence type="ECO:0000313" key="3">
    <source>
        <dbReference type="Proteomes" id="UP001224890"/>
    </source>
</evidence>
<accession>A0AAJ0EUC2</accession>
<evidence type="ECO:0000256" key="1">
    <source>
        <dbReference type="SAM" id="MobiDB-lite"/>
    </source>
</evidence>
<comment type="caution">
    <text evidence="2">The sequence shown here is derived from an EMBL/GenBank/DDBJ whole genome shotgun (WGS) entry which is preliminary data.</text>
</comment>
<gene>
    <name evidence="2" type="ORF">BDP55DRAFT_278536</name>
</gene>
<evidence type="ECO:0000313" key="2">
    <source>
        <dbReference type="EMBL" id="KAK1672084.1"/>
    </source>
</evidence>
<dbReference type="GeneID" id="85450988"/>
<reference evidence="2" key="1">
    <citation type="submission" date="2021-06" db="EMBL/GenBank/DDBJ databases">
        <title>Comparative genomics, transcriptomics and evolutionary studies reveal genomic signatures of adaptation to plant cell wall in hemibiotrophic fungi.</title>
        <authorList>
            <consortium name="DOE Joint Genome Institute"/>
            <person name="Baroncelli R."/>
            <person name="Diaz J.F."/>
            <person name="Benocci T."/>
            <person name="Peng M."/>
            <person name="Battaglia E."/>
            <person name="Haridas S."/>
            <person name="Andreopoulos W."/>
            <person name="Labutti K."/>
            <person name="Pangilinan J."/>
            <person name="Floch G.L."/>
            <person name="Makela M.R."/>
            <person name="Henrissat B."/>
            <person name="Grigoriev I.V."/>
            <person name="Crouch J.A."/>
            <person name="De Vries R.P."/>
            <person name="Sukno S.A."/>
            <person name="Thon M.R."/>
        </authorList>
    </citation>
    <scope>NUCLEOTIDE SEQUENCE</scope>
    <source>
        <strain evidence="2">CBS 193.32</strain>
    </source>
</reference>
<dbReference type="EMBL" id="JAHMHR010000041">
    <property type="protein sequence ID" value="KAK1672084.1"/>
    <property type="molecule type" value="Genomic_DNA"/>
</dbReference>
<proteinExistence type="predicted"/>
<feature type="region of interest" description="Disordered" evidence="1">
    <location>
        <begin position="1"/>
        <end position="87"/>
    </location>
</feature>
<keyword evidence="3" id="KW-1185">Reference proteome</keyword>
<dbReference type="Proteomes" id="UP001224890">
    <property type="component" value="Unassembled WGS sequence"/>
</dbReference>
<name>A0AAJ0EUC2_9PEZI</name>
<sequence length="222" mass="24858">MADHLQVNESSHRGPSLSLLTPPDSPPEPDAIIVQITITPPTSTSSLPPPSSPLSSSTLSWPSSPSSPSSSPSDTDSDSDAPIIVSTPTRRHVKIQRKWTCTKCSSRRRYRFTCTNRCLHCGRVHSNKIEEPPKTGPLFISRMFMRDKALLSLDDGNAECFYFMVEHVKRWNRDGPRAAATRARARARADYSAMLMARTVLRDSMMRSPPWLMMWPPVCEYA</sequence>
<protein>
    <submittedName>
        <fullName evidence="2">Uncharacterized protein</fullName>
    </submittedName>
</protein>
<feature type="compositionally biased region" description="Low complexity" evidence="1">
    <location>
        <begin position="53"/>
        <end position="74"/>
    </location>
</feature>
<organism evidence="2 3">
    <name type="scientific">Colletotrichum godetiae</name>
    <dbReference type="NCBI Taxonomy" id="1209918"/>
    <lineage>
        <taxon>Eukaryota</taxon>
        <taxon>Fungi</taxon>
        <taxon>Dikarya</taxon>
        <taxon>Ascomycota</taxon>
        <taxon>Pezizomycotina</taxon>
        <taxon>Sordariomycetes</taxon>
        <taxon>Hypocreomycetidae</taxon>
        <taxon>Glomerellales</taxon>
        <taxon>Glomerellaceae</taxon>
        <taxon>Colletotrichum</taxon>
        <taxon>Colletotrichum acutatum species complex</taxon>
    </lineage>
</organism>